<gene>
    <name evidence="1" type="ORF">KP509_36G030600</name>
</gene>
<dbReference type="EMBL" id="CM035441">
    <property type="protein sequence ID" value="KAH7281111.1"/>
    <property type="molecule type" value="Genomic_DNA"/>
</dbReference>
<dbReference type="Proteomes" id="UP000825935">
    <property type="component" value="Chromosome 36"/>
</dbReference>
<reference evidence="1" key="1">
    <citation type="submission" date="2021-08" db="EMBL/GenBank/DDBJ databases">
        <title>WGS assembly of Ceratopteris richardii.</title>
        <authorList>
            <person name="Marchant D.B."/>
            <person name="Chen G."/>
            <person name="Jenkins J."/>
            <person name="Shu S."/>
            <person name="Leebens-Mack J."/>
            <person name="Grimwood J."/>
            <person name="Schmutz J."/>
            <person name="Soltis P."/>
            <person name="Soltis D."/>
            <person name="Chen Z.-H."/>
        </authorList>
    </citation>
    <scope>NUCLEOTIDE SEQUENCE</scope>
    <source>
        <strain evidence="1">Whitten #5841</strain>
        <tissue evidence="1">Leaf</tissue>
    </source>
</reference>
<evidence type="ECO:0000313" key="2">
    <source>
        <dbReference type="Proteomes" id="UP000825935"/>
    </source>
</evidence>
<organism evidence="1 2">
    <name type="scientific">Ceratopteris richardii</name>
    <name type="common">Triangle waterfern</name>
    <dbReference type="NCBI Taxonomy" id="49495"/>
    <lineage>
        <taxon>Eukaryota</taxon>
        <taxon>Viridiplantae</taxon>
        <taxon>Streptophyta</taxon>
        <taxon>Embryophyta</taxon>
        <taxon>Tracheophyta</taxon>
        <taxon>Polypodiopsida</taxon>
        <taxon>Polypodiidae</taxon>
        <taxon>Polypodiales</taxon>
        <taxon>Pteridineae</taxon>
        <taxon>Pteridaceae</taxon>
        <taxon>Parkerioideae</taxon>
        <taxon>Ceratopteris</taxon>
    </lineage>
</organism>
<comment type="caution">
    <text evidence="1">The sequence shown here is derived from an EMBL/GenBank/DDBJ whole genome shotgun (WGS) entry which is preliminary data.</text>
</comment>
<proteinExistence type="predicted"/>
<accession>A0A8T2QD45</accession>
<name>A0A8T2QD45_CERRI</name>
<protein>
    <submittedName>
        <fullName evidence="1">Uncharacterized protein</fullName>
    </submittedName>
</protein>
<keyword evidence="2" id="KW-1185">Reference proteome</keyword>
<evidence type="ECO:0000313" key="1">
    <source>
        <dbReference type="EMBL" id="KAH7281111.1"/>
    </source>
</evidence>
<dbReference type="AlphaFoldDB" id="A0A8T2QD45"/>
<sequence>MSVDDSRRIDKAYILNYMQFLRSICLELLQTSSASTMNLSICVFQ</sequence>